<dbReference type="GO" id="GO:0009523">
    <property type="term" value="C:photosystem II"/>
    <property type="evidence" value="ECO:0007669"/>
    <property type="project" value="UniProtKB-KW"/>
</dbReference>
<dbReference type="GO" id="GO:0009535">
    <property type="term" value="C:chloroplast thylakoid membrane"/>
    <property type="evidence" value="ECO:0007669"/>
    <property type="project" value="UniProtKB-SubCell"/>
</dbReference>
<evidence type="ECO:0000256" key="1">
    <source>
        <dbReference type="ARBA" id="ARBA00004167"/>
    </source>
</evidence>
<organism evidence="8">
    <name type="scientific">Aureoumbra lagunensis</name>
    <dbReference type="NCBI Taxonomy" id="44058"/>
    <lineage>
        <taxon>Eukaryota</taxon>
        <taxon>Sar</taxon>
        <taxon>Stramenopiles</taxon>
        <taxon>Ochrophyta</taxon>
        <taxon>Pelagophyceae</taxon>
        <taxon>Pelagomonadales</taxon>
        <taxon>Aureoumbra</taxon>
    </lineage>
</organism>
<dbReference type="NCBIfam" id="NF010239">
    <property type="entry name" value="PRK13686.1"/>
    <property type="match status" value="1"/>
</dbReference>
<gene>
    <name evidence="7 8" type="primary">ycf12</name>
    <name evidence="7" type="synonym">psb30</name>
    <name evidence="8" type="ORF">AulaCp001</name>
</gene>
<keyword evidence="2 7" id="KW-0602">Photosynthesis</keyword>
<dbReference type="RefSeq" id="YP_003002177.1">
    <property type="nucleotide sequence ID" value="NC_012903.1"/>
</dbReference>
<comment type="function">
    <text evidence="7">A core subunit of photosystem II (PSII), probably helps stabilize the reaction center.</text>
</comment>
<keyword evidence="8" id="KW-0934">Plastid</keyword>
<evidence type="ECO:0000256" key="5">
    <source>
        <dbReference type="ARBA" id="ARBA00023136"/>
    </source>
</evidence>
<evidence type="ECO:0000313" key="8">
    <source>
        <dbReference type="EMBL" id="ACS36889.1"/>
    </source>
</evidence>
<comment type="subcellular location">
    <subcellularLocation>
        <location evidence="1">Membrane</location>
        <topology evidence="1">Single-pass membrane protein</topology>
    </subcellularLocation>
    <subcellularLocation>
        <location evidence="7">Plastid</location>
        <location evidence="7">Chloroplast thylakoid membrane</location>
        <topology evidence="7">Single-pass membrane protein</topology>
    </subcellularLocation>
</comment>
<reference evidence="8" key="1">
    <citation type="journal article" date="2010" name="J. Phycol.">
        <title>Analyses of the complete chloroplast genome sequences of two members of the pelagophyceae: Aureococcus anophagefferens CCMP1984 and Aureoumbra lagunensis CCMP1507.</title>
        <authorList>
            <person name="Ong H.C."/>
            <person name="Wilhelm S.W."/>
            <person name="Gobler C.J."/>
            <person name="Bullerjahn G."/>
            <person name="Jacobs M.A."/>
            <person name="McKay J."/>
            <person name="Sims E.H."/>
            <person name="Gillett W.G."/>
            <person name="Zhou Y."/>
            <person name="Haugen E."/>
            <person name="Rocap G."/>
            <person name="Cattolico R.A."/>
        </authorList>
    </citation>
    <scope>NUCLEOTIDE SEQUENCE</scope>
    <source>
        <strain evidence="8">CCMP 1507</strain>
    </source>
</reference>
<proteinExistence type="inferred from homology"/>
<accession>C6KIT3</accession>
<dbReference type="EMBL" id="GQ231542">
    <property type="protein sequence ID" value="ACS36889.1"/>
    <property type="molecule type" value="Genomic_DNA"/>
</dbReference>
<evidence type="ECO:0000256" key="3">
    <source>
        <dbReference type="ARBA" id="ARBA00022692"/>
    </source>
</evidence>
<keyword evidence="7" id="KW-0793">Thylakoid</keyword>
<dbReference type="HAMAP" id="MF_01329">
    <property type="entry name" value="PSII_Psb30_Ycf12"/>
    <property type="match status" value="1"/>
</dbReference>
<keyword evidence="4 7" id="KW-1133">Transmembrane helix</keyword>
<comment type="subunit">
    <text evidence="7">PSII is composed of 1 copy each of membrane proteins PsbA, PsbB, PsbC, PsbD, PsbE, PsbF, PsbH, PsbI, PsbJ, PsbK, PsbL, PsbM, PsbT, PsbX, PsbY, PsbZ, Psb30/Ycf12, peripheral proteins of the oxygen-evolving complex and a large number of cofactors. It forms dimeric complexes.</text>
</comment>
<keyword evidence="6 7" id="KW-0604">Photosystem II</keyword>
<name>C6KIT3_9STRA</name>
<evidence type="ECO:0000256" key="7">
    <source>
        <dbReference type="HAMAP-Rule" id="MF_01329"/>
    </source>
</evidence>
<evidence type="ECO:0000256" key="2">
    <source>
        <dbReference type="ARBA" id="ARBA00022531"/>
    </source>
</evidence>
<evidence type="ECO:0000256" key="4">
    <source>
        <dbReference type="ARBA" id="ARBA00022989"/>
    </source>
</evidence>
<comment type="similarity">
    <text evidence="7">Belongs to the Psb30/Ycf12 family.</text>
</comment>
<dbReference type="GeneID" id="8097502"/>
<dbReference type="AlphaFoldDB" id="C6KIT3"/>
<dbReference type="Pfam" id="PF05969">
    <property type="entry name" value="PSII_Ycf12"/>
    <property type="match status" value="1"/>
</dbReference>
<keyword evidence="3 7" id="KW-0812">Transmembrane</keyword>
<feature type="transmembrane region" description="Helical" evidence="7">
    <location>
        <begin position="6"/>
        <end position="29"/>
    </location>
</feature>
<keyword evidence="5 7" id="KW-0472">Membrane</keyword>
<keyword evidence="8" id="KW-0150">Chloroplast</keyword>
<evidence type="ECO:0000256" key="6">
    <source>
        <dbReference type="ARBA" id="ARBA00023276"/>
    </source>
</evidence>
<protein>
    <recommendedName>
        <fullName evidence="7">Photosystem II reaction center protein Psb30</fullName>
    </recommendedName>
    <alternativeName>
        <fullName evidence="7">Photosystem II reaction center protein Ycf12</fullName>
    </alternativeName>
</protein>
<dbReference type="InterPro" id="IPR010284">
    <property type="entry name" value="PSII_Ycf12_core-subunit"/>
</dbReference>
<sequence length="34" mass="3660">MINWQVIGQLFSAALIFLAGPAVIVYLALNKGDL</sequence>
<dbReference type="GO" id="GO:0015979">
    <property type="term" value="P:photosynthesis"/>
    <property type="evidence" value="ECO:0007669"/>
    <property type="project" value="UniProtKB-KW"/>
</dbReference>
<geneLocation type="chloroplast" evidence="8"/>